<keyword evidence="1" id="KW-0472">Membrane</keyword>
<evidence type="ECO:0000313" key="3">
    <source>
        <dbReference type="Proteomes" id="UP000542742"/>
    </source>
</evidence>
<evidence type="ECO:0000256" key="1">
    <source>
        <dbReference type="SAM" id="Phobius"/>
    </source>
</evidence>
<feature type="transmembrane region" description="Helical" evidence="1">
    <location>
        <begin position="20"/>
        <end position="40"/>
    </location>
</feature>
<dbReference type="SUPFAM" id="SSF50998">
    <property type="entry name" value="Quinoprotein alcohol dehydrogenase-like"/>
    <property type="match status" value="1"/>
</dbReference>
<keyword evidence="3" id="KW-1185">Reference proteome</keyword>
<organism evidence="2 3">
    <name type="scientific">Paractinoplanes abujensis</name>
    <dbReference type="NCBI Taxonomy" id="882441"/>
    <lineage>
        <taxon>Bacteria</taxon>
        <taxon>Bacillati</taxon>
        <taxon>Actinomycetota</taxon>
        <taxon>Actinomycetes</taxon>
        <taxon>Micromonosporales</taxon>
        <taxon>Micromonosporaceae</taxon>
        <taxon>Paractinoplanes</taxon>
    </lineage>
</organism>
<proteinExistence type="predicted"/>
<dbReference type="InterPro" id="IPR015943">
    <property type="entry name" value="WD40/YVTN_repeat-like_dom_sf"/>
</dbReference>
<gene>
    <name evidence="2" type="ORF">BKA14_006617</name>
</gene>
<dbReference type="Proteomes" id="UP000542742">
    <property type="component" value="Unassembled WGS sequence"/>
</dbReference>
<keyword evidence="1" id="KW-0812">Transmembrane</keyword>
<protein>
    <submittedName>
        <fullName evidence="2">Uncharacterized protein</fullName>
    </submittedName>
</protein>
<sequence>MIDLVSVSRMASGGSPWKGYALVAIVIVIVLATTGVWNPWPQVWGWVNTSEPIAGGAARWQARIGGSPQSVAIAGDAVVVEYRTSVEAYGLTAGIKLWDSDADWAAISGDGNDAVVATGRLLTKGYQVLDPRSGAQLRADTEATAVWTYRNGLLDLHCAKGGDCRLTAWAPRGTKPLWTVDTGGIGFVLNAANPDLPDTRQLTAQRVDDDVARPRLMPSLIGLPDDGKVRVVDTATGRVVQVAQPAPDQRIAIAGGRVLTVTGVAKDGTCYYGVVATDPPSSAPVWQREGLNLRTADNGSDCKQDRDPAGGEDVVLGVDPTGREELLAGHDGRVLWHGGRDETVLSVNDSFGVIRSADSRTLRGYSLSRGRTAWSRPAGEDAGAALTPYAVVVTSRKPDRVVAVAPSTGRVLADVRTDAEVFAVGPGGLIAVSGRDMAYLPFA</sequence>
<accession>A0A7W7CXU7</accession>
<dbReference type="Gene3D" id="2.130.10.10">
    <property type="entry name" value="YVTN repeat-like/Quinoprotein amine dehydrogenase"/>
    <property type="match status" value="1"/>
</dbReference>
<dbReference type="InterPro" id="IPR011047">
    <property type="entry name" value="Quinoprotein_ADH-like_sf"/>
</dbReference>
<reference evidence="2 3" key="1">
    <citation type="submission" date="2020-08" db="EMBL/GenBank/DDBJ databases">
        <title>Sequencing the genomes of 1000 actinobacteria strains.</title>
        <authorList>
            <person name="Klenk H.-P."/>
        </authorList>
    </citation>
    <scope>NUCLEOTIDE SEQUENCE [LARGE SCALE GENOMIC DNA]</scope>
    <source>
        <strain evidence="2 3">DSM 45518</strain>
    </source>
</reference>
<dbReference type="AlphaFoldDB" id="A0A7W7CXU7"/>
<dbReference type="EMBL" id="JACHMF010000001">
    <property type="protein sequence ID" value="MBB4696469.1"/>
    <property type="molecule type" value="Genomic_DNA"/>
</dbReference>
<name>A0A7W7CXU7_9ACTN</name>
<comment type="caution">
    <text evidence="2">The sequence shown here is derived from an EMBL/GenBank/DDBJ whole genome shotgun (WGS) entry which is preliminary data.</text>
</comment>
<evidence type="ECO:0000313" key="2">
    <source>
        <dbReference type="EMBL" id="MBB4696469.1"/>
    </source>
</evidence>
<keyword evidence="1" id="KW-1133">Transmembrane helix</keyword>
<dbReference type="RefSeq" id="WP_239093226.1">
    <property type="nucleotide sequence ID" value="NZ_BOMC01000059.1"/>
</dbReference>